<evidence type="ECO:0000256" key="7">
    <source>
        <dbReference type="ARBA" id="ARBA00022827"/>
    </source>
</evidence>
<evidence type="ECO:0000256" key="11">
    <source>
        <dbReference type="SAM" id="MobiDB-lite"/>
    </source>
</evidence>
<evidence type="ECO:0000313" key="13">
    <source>
        <dbReference type="Proteomes" id="UP000468668"/>
    </source>
</evidence>
<keyword evidence="6" id="KW-0479">Metal-binding</keyword>
<proteinExistence type="predicted"/>
<gene>
    <name evidence="12" type="ORF">F8C90_02170</name>
</gene>
<dbReference type="GO" id="GO:0046872">
    <property type="term" value="F:metal ion binding"/>
    <property type="evidence" value="ECO:0007669"/>
    <property type="project" value="UniProtKB-KW"/>
</dbReference>
<keyword evidence="13" id="KW-1185">Reference proteome</keyword>
<dbReference type="Pfam" id="PF02424">
    <property type="entry name" value="ApbE"/>
    <property type="match status" value="1"/>
</dbReference>
<accession>A0A6N6NQG7</accession>
<evidence type="ECO:0000256" key="10">
    <source>
        <dbReference type="ARBA" id="ARBA00048540"/>
    </source>
</evidence>
<keyword evidence="7" id="KW-0274">FAD</keyword>
<dbReference type="OrthoDB" id="9778595at2"/>
<evidence type="ECO:0000256" key="2">
    <source>
        <dbReference type="ARBA" id="ARBA00011955"/>
    </source>
</evidence>
<protein>
    <recommendedName>
        <fullName evidence="3">FAD:protein FMN transferase</fullName>
        <ecNumber evidence="2">2.7.1.180</ecNumber>
    </recommendedName>
    <alternativeName>
        <fullName evidence="9">Flavin transferase</fullName>
    </alternativeName>
</protein>
<keyword evidence="8" id="KW-0460">Magnesium</keyword>
<name>A0A6N6NQG7_9ACTN</name>
<feature type="region of interest" description="Disordered" evidence="11">
    <location>
        <begin position="1"/>
        <end position="46"/>
    </location>
</feature>
<evidence type="ECO:0000256" key="6">
    <source>
        <dbReference type="ARBA" id="ARBA00022723"/>
    </source>
</evidence>
<evidence type="ECO:0000256" key="9">
    <source>
        <dbReference type="ARBA" id="ARBA00031306"/>
    </source>
</evidence>
<dbReference type="PANTHER" id="PTHR30040:SF2">
    <property type="entry name" value="FAD:PROTEIN FMN TRANSFERASE"/>
    <property type="match status" value="1"/>
</dbReference>
<evidence type="ECO:0000256" key="8">
    <source>
        <dbReference type="ARBA" id="ARBA00022842"/>
    </source>
</evidence>
<evidence type="ECO:0000256" key="5">
    <source>
        <dbReference type="ARBA" id="ARBA00022679"/>
    </source>
</evidence>
<dbReference type="Proteomes" id="UP000468668">
    <property type="component" value="Unassembled WGS sequence"/>
</dbReference>
<feature type="compositionally biased region" description="Polar residues" evidence="11">
    <location>
        <begin position="1"/>
        <end position="12"/>
    </location>
</feature>
<organism evidence="12 13">
    <name type="scientific">Ellagibacter isourolithinifaciens</name>
    <dbReference type="NCBI Taxonomy" id="2137581"/>
    <lineage>
        <taxon>Bacteria</taxon>
        <taxon>Bacillati</taxon>
        <taxon>Actinomycetota</taxon>
        <taxon>Coriobacteriia</taxon>
        <taxon>Eggerthellales</taxon>
        <taxon>Eggerthellaceae</taxon>
        <taxon>Ellagibacter</taxon>
    </lineage>
</organism>
<dbReference type="PANTHER" id="PTHR30040">
    <property type="entry name" value="THIAMINE BIOSYNTHESIS LIPOPROTEIN APBE"/>
    <property type="match status" value="1"/>
</dbReference>
<dbReference type="AlphaFoldDB" id="A0A6N6NQG7"/>
<sequence length="393" mass="43178">MNDYASSSNTDSNESHRVPRPFSADAPSPSSMRALQPSSTDVPHPEETQWRERWFHAFDTECFVKARATEHDLDQVVSLCARYERLLSHTLPGSDIWAVNHAEGRRTKVDPETAALVREALRYCSKSSGLFDITLAPLARLWNFHAAHAPSEGDIARALRHVGWQRVDATEDTVIVTDPEAEITLGGIAKGYIADRVRDLLVDQGVRDAFISLGGNVVAMGRSPHGRPWNIGVRSPDFHRDQERERIENEAIARSPHGIDKRALRDLGRRPEKPACVLTCSNLSVVTSGIYERCFLNKATGTVHHHILDPKTGRPCESDLASATVLSRTSTEGDGLSTALIIMGCDRAAAFIREQTDAAALFIRRDGSAAVAGNEEILKETHAIEIAGAEIVK</sequence>
<evidence type="ECO:0000256" key="4">
    <source>
        <dbReference type="ARBA" id="ARBA00022630"/>
    </source>
</evidence>
<comment type="cofactor">
    <cofactor evidence="1">
        <name>Mg(2+)</name>
        <dbReference type="ChEBI" id="CHEBI:18420"/>
    </cofactor>
</comment>
<dbReference type="GO" id="GO:0016740">
    <property type="term" value="F:transferase activity"/>
    <property type="evidence" value="ECO:0007669"/>
    <property type="project" value="UniProtKB-KW"/>
</dbReference>
<evidence type="ECO:0000256" key="1">
    <source>
        <dbReference type="ARBA" id="ARBA00001946"/>
    </source>
</evidence>
<dbReference type="InterPro" id="IPR003374">
    <property type="entry name" value="ApbE-like_sf"/>
</dbReference>
<dbReference type="SUPFAM" id="SSF143631">
    <property type="entry name" value="ApbE-like"/>
    <property type="match status" value="1"/>
</dbReference>
<dbReference type="EC" id="2.7.1.180" evidence="2"/>
<feature type="compositionally biased region" description="Polar residues" evidence="11">
    <location>
        <begin position="28"/>
        <end position="41"/>
    </location>
</feature>
<comment type="caution">
    <text evidence="12">The sequence shown here is derived from an EMBL/GenBank/DDBJ whole genome shotgun (WGS) entry which is preliminary data.</text>
</comment>
<dbReference type="Gene3D" id="3.10.520.10">
    <property type="entry name" value="ApbE-like domains"/>
    <property type="match status" value="1"/>
</dbReference>
<keyword evidence="4" id="KW-0285">Flavoprotein</keyword>
<comment type="catalytic activity">
    <reaction evidence="10">
        <text>L-threonyl-[protein] + FAD = FMN-L-threonyl-[protein] + AMP + H(+)</text>
        <dbReference type="Rhea" id="RHEA:36847"/>
        <dbReference type="Rhea" id="RHEA-COMP:11060"/>
        <dbReference type="Rhea" id="RHEA-COMP:11061"/>
        <dbReference type="ChEBI" id="CHEBI:15378"/>
        <dbReference type="ChEBI" id="CHEBI:30013"/>
        <dbReference type="ChEBI" id="CHEBI:57692"/>
        <dbReference type="ChEBI" id="CHEBI:74257"/>
        <dbReference type="ChEBI" id="CHEBI:456215"/>
        <dbReference type="EC" id="2.7.1.180"/>
    </reaction>
</comment>
<keyword evidence="5 12" id="KW-0808">Transferase</keyword>
<reference evidence="12 13" key="1">
    <citation type="submission" date="2019-09" db="EMBL/GenBank/DDBJ databases">
        <title>Whole genome shotgun sequencing (WGS) of Ellagibacter isourolithinifaciens DSM 104140(T) and Adlercreutzia muris DSM 29508(T).</title>
        <authorList>
            <person name="Stoll D.A."/>
            <person name="Danylec N."/>
            <person name="Huch M."/>
        </authorList>
    </citation>
    <scope>NUCLEOTIDE SEQUENCE [LARGE SCALE GENOMIC DNA]</scope>
    <source>
        <strain evidence="12 13">DSM 104140</strain>
    </source>
</reference>
<evidence type="ECO:0000313" key="12">
    <source>
        <dbReference type="EMBL" id="KAB1642007.1"/>
    </source>
</evidence>
<evidence type="ECO:0000256" key="3">
    <source>
        <dbReference type="ARBA" id="ARBA00016337"/>
    </source>
</evidence>
<dbReference type="InterPro" id="IPR024932">
    <property type="entry name" value="ApbE"/>
</dbReference>
<dbReference type="EMBL" id="WAJR01000003">
    <property type="protein sequence ID" value="KAB1642007.1"/>
    <property type="molecule type" value="Genomic_DNA"/>
</dbReference>